<keyword evidence="10" id="KW-1185">Reference proteome</keyword>
<evidence type="ECO:0000313" key="10">
    <source>
        <dbReference type="Proteomes" id="UP001239445"/>
    </source>
</evidence>
<dbReference type="GO" id="GO:0003723">
    <property type="term" value="F:RNA binding"/>
    <property type="evidence" value="ECO:0007669"/>
    <property type="project" value="UniProtKB-KW"/>
</dbReference>
<evidence type="ECO:0000256" key="2">
    <source>
        <dbReference type="ARBA" id="ARBA00013836"/>
    </source>
</evidence>
<feature type="region of interest" description="Disordered" evidence="8">
    <location>
        <begin position="496"/>
        <end position="516"/>
    </location>
</feature>
<dbReference type="PANTHER" id="PTHR11727">
    <property type="entry name" value="DIMETHYLADENOSINE TRANSFERASE"/>
    <property type="match status" value="1"/>
</dbReference>
<gene>
    <name evidence="9" type="ORF">QBC47DRAFT_424101</name>
</gene>
<evidence type="ECO:0000313" key="9">
    <source>
        <dbReference type="EMBL" id="KAK1753548.1"/>
    </source>
</evidence>
<dbReference type="Proteomes" id="UP001239445">
    <property type="component" value="Unassembled WGS sequence"/>
</dbReference>
<keyword evidence="6" id="KW-0694">RNA-binding</keyword>
<dbReference type="InterPro" id="IPR001737">
    <property type="entry name" value="KsgA/Erm"/>
</dbReference>
<evidence type="ECO:0000256" key="6">
    <source>
        <dbReference type="ARBA" id="ARBA00022884"/>
    </source>
</evidence>
<dbReference type="PANTHER" id="PTHR11727:SF17">
    <property type="entry name" value="DIMETHYLADENOSINE TRANSFERASE 1, MITOCHONDRIAL"/>
    <property type="match status" value="1"/>
</dbReference>
<comment type="subcellular location">
    <subcellularLocation>
        <location evidence="1">Mitochondrion</location>
    </subcellularLocation>
</comment>
<keyword evidence="5" id="KW-0949">S-adenosyl-L-methionine</keyword>
<dbReference type="AlphaFoldDB" id="A0AAJ0B8B5"/>
<evidence type="ECO:0000256" key="5">
    <source>
        <dbReference type="ARBA" id="ARBA00022691"/>
    </source>
</evidence>
<dbReference type="InterPro" id="IPR023165">
    <property type="entry name" value="rRNA_Ade_diMease-like_C"/>
</dbReference>
<dbReference type="SUPFAM" id="SSF53335">
    <property type="entry name" value="S-adenosyl-L-methionine-dependent methyltransferases"/>
    <property type="match status" value="1"/>
</dbReference>
<evidence type="ECO:0000256" key="1">
    <source>
        <dbReference type="ARBA" id="ARBA00004173"/>
    </source>
</evidence>
<comment type="caution">
    <text evidence="9">The sequence shown here is derived from an EMBL/GenBank/DDBJ whole genome shotgun (WGS) entry which is preliminary data.</text>
</comment>
<dbReference type="GO" id="GO:0005759">
    <property type="term" value="C:mitochondrial matrix"/>
    <property type="evidence" value="ECO:0007669"/>
    <property type="project" value="TreeGrafter"/>
</dbReference>
<evidence type="ECO:0000256" key="3">
    <source>
        <dbReference type="ARBA" id="ARBA00022603"/>
    </source>
</evidence>
<dbReference type="GO" id="GO:0034245">
    <property type="term" value="C:mitochondrial DNA-directed RNA polymerase complex"/>
    <property type="evidence" value="ECO:0007669"/>
    <property type="project" value="TreeGrafter"/>
</dbReference>
<dbReference type="Gene3D" id="1.10.8.100">
    <property type="entry name" value="Ribosomal RNA adenine dimethylase-like, domain 2"/>
    <property type="match status" value="1"/>
</dbReference>
<dbReference type="GO" id="GO:0008168">
    <property type="term" value="F:methyltransferase activity"/>
    <property type="evidence" value="ECO:0007669"/>
    <property type="project" value="UniProtKB-KW"/>
</dbReference>
<dbReference type="Gene3D" id="3.40.50.150">
    <property type="entry name" value="Vaccinia Virus protein VP39"/>
    <property type="match status" value="1"/>
</dbReference>
<evidence type="ECO:0000256" key="7">
    <source>
        <dbReference type="ARBA" id="ARBA00024915"/>
    </source>
</evidence>
<sequence>MVEISRYLLQFSQLVETNNEVAQALKNTGIWNFRQGKQKGDKHRVHITDENLCENIISYLKPSLSAYQGCDLLDMFPGAGVWSTALHDLLQPRSHILMEPEPEIYTPFLQDLLKRPGVRLAPYSGVDWDGIDKVLVPEYLPHQIPVSRTEPLKRNDTLLLTANLSLFPMKKWHGFKNVAQMVLYQLIATVRTSFHFHRYGMIRMLVWTAQDEKLTILPRNIQDRRRFTIEADLGTEWIIEVAGNESKNENRHVRDRIIDFEGLQEVLANMQRNGMSIPPGRESDLFHELAAAGSDHTFVAGKDPVNFQHSLAALRREQLRKDVDPDEPDPALTKRLMLMGNNARLQEKWRSRFQGWFAEYEELVSLYQAGKHEEAMRGYKDWDDRLRNVPIDRVNEMNLIQDNLRGFRKKVLHWDRRPYEPLRVLPTDFFPNVESSLLDIQPKSPDPLLLDAGPGSSRSGDYFETILRAISHHTQEPLSQALRNVWPGASEAIIPNIPSLRDPAQGGSPFGGRTEPSLRTLSESQMMELLRAFMEWPFRPNFSSMVGRVMEEVDVATEEDVKLFGDLN</sequence>
<protein>
    <recommendedName>
        <fullName evidence="2">Mitochondrial transcription factor 1</fullName>
    </recommendedName>
</protein>
<dbReference type="InterPro" id="IPR029063">
    <property type="entry name" value="SAM-dependent_MTases_sf"/>
</dbReference>
<organism evidence="9 10">
    <name type="scientific">Echria macrotheca</name>
    <dbReference type="NCBI Taxonomy" id="438768"/>
    <lineage>
        <taxon>Eukaryota</taxon>
        <taxon>Fungi</taxon>
        <taxon>Dikarya</taxon>
        <taxon>Ascomycota</taxon>
        <taxon>Pezizomycotina</taxon>
        <taxon>Sordariomycetes</taxon>
        <taxon>Sordariomycetidae</taxon>
        <taxon>Sordariales</taxon>
        <taxon>Schizotheciaceae</taxon>
        <taxon>Echria</taxon>
    </lineage>
</organism>
<dbReference type="GO" id="GO:0034246">
    <property type="term" value="F:mitochondrial transcription factor activity"/>
    <property type="evidence" value="ECO:0007669"/>
    <property type="project" value="TreeGrafter"/>
</dbReference>
<accession>A0AAJ0B8B5</accession>
<proteinExistence type="predicted"/>
<reference evidence="9" key="1">
    <citation type="submission" date="2023-06" db="EMBL/GenBank/DDBJ databases">
        <title>Genome-scale phylogeny and comparative genomics of the fungal order Sordariales.</title>
        <authorList>
            <consortium name="Lawrence Berkeley National Laboratory"/>
            <person name="Hensen N."/>
            <person name="Bonometti L."/>
            <person name="Westerberg I."/>
            <person name="Brannstrom I.O."/>
            <person name="Guillou S."/>
            <person name="Cros-Aarteil S."/>
            <person name="Calhoun S."/>
            <person name="Haridas S."/>
            <person name="Kuo A."/>
            <person name="Mondo S."/>
            <person name="Pangilinan J."/>
            <person name="Riley R."/>
            <person name="Labutti K."/>
            <person name="Andreopoulos B."/>
            <person name="Lipzen A."/>
            <person name="Chen C."/>
            <person name="Yanf M."/>
            <person name="Daum C."/>
            <person name="Ng V."/>
            <person name="Clum A."/>
            <person name="Steindorff A."/>
            <person name="Ohm R."/>
            <person name="Martin F."/>
            <person name="Silar P."/>
            <person name="Natvig D."/>
            <person name="Lalanne C."/>
            <person name="Gautier V."/>
            <person name="Ament-Velasquez S.L."/>
            <person name="Kruys A."/>
            <person name="Hutchinson M.I."/>
            <person name="Powell A.J."/>
            <person name="Barry K."/>
            <person name="Miller A.N."/>
            <person name="Grigoriev I.V."/>
            <person name="Debuchy R."/>
            <person name="Gladieux P."/>
            <person name="Thoren M.H."/>
            <person name="Johannesson H."/>
        </authorList>
    </citation>
    <scope>NUCLEOTIDE SEQUENCE</scope>
    <source>
        <strain evidence="9">PSN4</strain>
    </source>
</reference>
<comment type="function">
    <text evidence="7">Mitochondrial transcription factor that confers selective promoter recognition on the core subunit of the yeast mitochondrial RNA polymerase. Interacts with DNA in a non-specific manner.</text>
</comment>
<name>A0AAJ0B8B5_9PEZI</name>
<dbReference type="GO" id="GO:0006391">
    <property type="term" value="P:transcription initiation at mitochondrial promoter"/>
    <property type="evidence" value="ECO:0007669"/>
    <property type="project" value="TreeGrafter"/>
</dbReference>
<evidence type="ECO:0000256" key="8">
    <source>
        <dbReference type="SAM" id="MobiDB-lite"/>
    </source>
</evidence>
<dbReference type="GO" id="GO:0032259">
    <property type="term" value="P:methylation"/>
    <property type="evidence" value="ECO:0007669"/>
    <property type="project" value="UniProtKB-KW"/>
</dbReference>
<dbReference type="EMBL" id="MU839837">
    <property type="protein sequence ID" value="KAK1753548.1"/>
    <property type="molecule type" value="Genomic_DNA"/>
</dbReference>
<keyword evidence="4" id="KW-0808">Transferase</keyword>
<evidence type="ECO:0000256" key="4">
    <source>
        <dbReference type="ARBA" id="ARBA00022679"/>
    </source>
</evidence>
<keyword evidence="3" id="KW-0489">Methyltransferase</keyword>